<feature type="region of interest" description="Disordered" evidence="1">
    <location>
        <begin position="188"/>
        <end position="219"/>
    </location>
</feature>
<evidence type="ECO:0000313" key="2">
    <source>
        <dbReference type="EnsemblPlants" id="cds.evm.model.03.1408"/>
    </source>
</evidence>
<feature type="compositionally biased region" description="Basic and acidic residues" evidence="1">
    <location>
        <begin position="1"/>
        <end position="11"/>
    </location>
</feature>
<dbReference type="Proteomes" id="UP000596661">
    <property type="component" value="Chromosome 3"/>
</dbReference>
<accession>A0A803P562</accession>
<proteinExistence type="predicted"/>
<keyword evidence="3" id="KW-1185">Reference proteome</keyword>
<protein>
    <submittedName>
        <fullName evidence="2">Uncharacterized protein</fullName>
    </submittedName>
</protein>
<reference evidence="2" key="1">
    <citation type="submission" date="2018-11" db="EMBL/GenBank/DDBJ databases">
        <authorList>
            <person name="Grassa J C."/>
        </authorList>
    </citation>
    <scope>NUCLEOTIDE SEQUENCE [LARGE SCALE GENOMIC DNA]</scope>
</reference>
<reference evidence="2" key="2">
    <citation type="submission" date="2021-03" db="UniProtKB">
        <authorList>
            <consortium name="EnsemblPlants"/>
        </authorList>
    </citation>
    <scope>IDENTIFICATION</scope>
</reference>
<dbReference type="Gramene" id="evm.model.03.1408">
    <property type="protein sequence ID" value="cds.evm.model.03.1408"/>
    <property type="gene ID" value="evm.TU.03.1408"/>
</dbReference>
<dbReference type="AlphaFoldDB" id="A0A803P562"/>
<evidence type="ECO:0000313" key="3">
    <source>
        <dbReference type="Proteomes" id="UP000596661"/>
    </source>
</evidence>
<name>A0A803P562_CANSA</name>
<dbReference type="EnsemblPlants" id="evm.model.03.1408">
    <property type="protein sequence ID" value="cds.evm.model.03.1408"/>
    <property type="gene ID" value="evm.TU.03.1408"/>
</dbReference>
<dbReference type="EMBL" id="UZAU01000301">
    <property type="status" value="NOT_ANNOTATED_CDS"/>
    <property type="molecule type" value="Genomic_DNA"/>
</dbReference>
<organism evidence="2 3">
    <name type="scientific">Cannabis sativa</name>
    <name type="common">Hemp</name>
    <name type="synonym">Marijuana</name>
    <dbReference type="NCBI Taxonomy" id="3483"/>
    <lineage>
        <taxon>Eukaryota</taxon>
        <taxon>Viridiplantae</taxon>
        <taxon>Streptophyta</taxon>
        <taxon>Embryophyta</taxon>
        <taxon>Tracheophyta</taxon>
        <taxon>Spermatophyta</taxon>
        <taxon>Magnoliopsida</taxon>
        <taxon>eudicotyledons</taxon>
        <taxon>Gunneridae</taxon>
        <taxon>Pentapetalae</taxon>
        <taxon>rosids</taxon>
        <taxon>fabids</taxon>
        <taxon>Rosales</taxon>
        <taxon>Cannabaceae</taxon>
        <taxon>Cannabis</taxon>
    </lineage>
</organism>
<feature type="region of interest" description="Disordered" evidence="1">
    <location>
        <begin position="1"/>
        <end position="35"/>
    </location>
</feature>
<sequence length="219" mass="24718">MPKPLDDREPGVDQVEAPVAEPVADRDERSSNSESTIEEVMLVQRRQYKNHPLFLKNFLDSYEEDRCPLNILSHLSEFEVNHVLEEDAKPQVLDYGEQQNWWISPPSAITTRHLTRLRKVGWWEMSDALVVEETYLGGGRTPNMDADIPLSKIERTMERKEMALHQRLAHEGTIGKATLSIRLGGQEFARPTCPLPTSRGKGKAAAYSSDDSSSEDDGS</sequence>
<evidence type="ECO:0000256" key="1">
    <source>
        <dbReference type="SAM" id="MobiDB-lite"/>
    </source>
</evidence>